<protein>
    <recommendedName>
        <fullName evidence="1">Peptidase C45 hydrolase domain-containing protein</fullName>
    </recommendedName>
</protein>
<dbReference type="NCBIfam" id="NF040521">
    <property type="entry name" value="C45_proenzyme"/>
    <property type="match status" value="1"/>
</dbReference>
<accession>A0A974WCN6</accession>
<organism evidence="2 3">
    <name type="scientific">Rhodococcus pseudokoreensis</name>
    <dbReference type="NCBI Taxonomy" id="2811421"/>
    <lineage>
        <taxon>Bacteria</taxon>
        <taxon>Bacillati</taxon>
        <taxon>Actinomycetota</taxon>
        <taxon>Actinomycetes</taxon>
        <taxon>Mycobacteriales</taxon>
        <taxon>Nocardiaceae</taxon>
        <taxon>Rhodococcus</taxon>
    </lineage>
</organism>
<dbReference type="Gene3D" id="3.60.60.10">
    <property type="entry name" value="Penicillin V Acylase, Chain A"/>
    <property type="match status" value="1"/>
</dbReference>
<evidence type="ECO:0000313" key="3">
    <source>
        <dbReference type="Proteomes" id="UP000662986"/>
    </source>
</evidence>
<gene>
    <name evidence="2" type="ORF">JWS13_43200</name>
</gene>
<dbReference type="RefSeq" id="WP_206011205.1">
    <property type="nucleotide sequence ID" value="NZ_CP070619.1"/>
</dbReference>
<proteinExistence type="predicted"/>
<keyword evidence="3" id="KW-1185">Reference proteome</keyword>
<feature type="domain" description="Peptidase C45 hydrolase" evidence="1">
    <location>
        <begin position="121"/>
        <end position="346"/>
    </location>
</feature>
<evidence type="ECO:0000313" key="2">
    <source>
        <dbReference type="EMBL" id="QSE94937.1"/>
    </source>
</evidence>
<sequence>MNAHIDETTVAGLRWVVVSGERTAAFTLLGEYARASITAVQNQLPEREGLHAFTRSGRGRRILADVVTATEQAYPHLTAELRALAAGAALPYEDLLLANLRGDLGVDDGTGCTDLAWRGTSSFIAHNEDGAPALDGHFMLLTLHIDGDLPVTVEWYPGFLPSNTLAANAAGLVWGINHIQVTIPIVAPGRHFVARGLQQCTTFTDAVDFLRTHPSAGGFAYTIGDTHTGRVSVVETAAGRHAVRELSPESAFEWHTNHIRFMPNSPDRAPAGAATANLGQRDESLARGKVLQDINPALEPDIYWFDRVLTGSPIPTGVHRTAAGHDPLATLCTTVTNLTDRTIYIRNQHGRTATLSLADFVAGQPSAERIGKGLGGERP</sequence>
<dbReference type="InterPro" id="IPR005079">
    <property type="entry name" value="Peptidase_C45_hydrolase"/>
</dbReference>
<reference evidence="2 3" key="1">
    <citation type="journal article" date="2021" name="Microbiol. Resour. Announc.">
        <title>Complete Genome Sequences of Two Rhodococcus sp. Strains with Large and Linear Chromosomes, Isolated from Apple Rhizosphere.</title>
        <authorList>
            <person name="Benning S."/>
            <person name="Brugnone N."/>
            <person name="Siani R."/>
            <person name="Kublik S."/>
            <person name="Schloter M."/>
            <person name="Rad V."/>
        </authorList>
    </citation>
    <scope>NUCLEOTIDE SEQUENCE [LARGE SCALE GENOMIC DNA]</scope>
    <source>
        <strain evidence="2 3">R79</strain>
    </source>
</reference>
<dbReference type="InterPro" id="IPR047794">
    <property type="entry name" value="C45_proenzyme-like"/>
</dbReference>
<dbReference type="InterPro" id="IPR047801">
    <property type="entry name" value="Peptidase_C45"/>
</dbReference>
<dbReference type="Pfam" id="PF03417">
    <property type="entry name" value="AAT"/>
    <property type="match status" value="1"/>
</dbReference>
<dbReference type="EMBL" id="CP070619">
    <property type="protein sequence ID" value="QSE94937.1"/>
    <property type="molecule type" value="Genomic_DNA"/>
</dbReference>
<evidence type="ECO:0000259" key="1">
    <source>
        <dbReference type="Pfam" id="PF03417"/>
    </source>
</evidence>
<dbReference type="Proteomes" id="UP000662986">
    <property type="component" value="Chromosome"/>
</dbReference>
<dbReference type="PANTHER" id="PTHR34180">
    <property type="entry name" value="PEPTIDASE C45"/>
    <property type="match status" value="1"/>
</dbReference>
<dbReference type="PANTHER" id="PTHR34180:SF1">
    <property type="entry name" value="BETA-ALANYL-DOPAMINE_CARCININE HYDROLASE"/>
    <property type="match status" value="1"/>
</dbReference>
<reference evidence="2 3" key="2">
    <citation type="journal article" date="2022" name="Arch. Microbiol.">
        <title>Rhodococcus pseudokoreensis sp. nov. isolated from the rhizosphere of young M26 apple rootstocks.</title>
        <authorList>
            <person name="Kampfer P."/>
            <person name="Glaeser S.P."/>
            <person name="Blom J."/>
            <person name="Wolf J."/>
            <person name="Benning S."/>
            <person name="Schloter M."/>
            <person name="Neumann-Schaal M."/>
        </authorList>
    </citation>
    <scope>NUCLEOTIDE SEQUENCE [LARGE SCALE GENOMIC DNA]</scope>
    <source>
        <strain evidence="2 3">R79</strain>
    </source>
</reference>
<name>A0A974WCN6_9NOCA</name>